<dbReference type="Proteomes" id="UP001642360">
    <property type="component" value="Unassembled WGS sequence"/>
</dbReference>
<dbReference type="EMBL" id="CAUOFW020006739">
    <property type="protein sequence ID" value="CAK9176087.1"/>
    <property type="molecule type" value="Genomic_DNA"/>
</dbReference>
<evidence type="ECO:0000256" key="1">
    <source>
        <dbReference type="SAM" id="MobiDB-lite"/>
    </source>
</evidence>
<reference evidence="2 3" key="1">
    <citation type="submission" date="2024-02" db="EMBL/GenBank/DDBJ databases">
        <authorList>
            <person name="Vignale AGUSTIN F."/>
            <person name="Sosa J E."/>
            <person name="Modenutti C."/>
        </authorList>
    </citation>
    <scope>NUCLEOTIDE SEQUENCE [LARGE SCALE GENOMIC DNA]</scope>
</reference>
<organism evidence="2 3">
    <name type="scientific">Ilex paraguariensis</name>
    <name type="common">yerba mate</name>
    <dbReference type="NCBI Taxonomy" id="185542"/>
    <lineage>
        <taxon>Eukaryota</taxon>
        <taxon>Viridiplantae</taxon>
        <taxon>Streptophyta</taxon>
        <taxon>Embryophyta</taxon>
        <taxon>Tracheophyta</taxon>
        <taxon>Spermatophyta</taxon>
        <taxon>Magnoliopsida</taxon>
        <taxon>eudicotyledons</taxon>
        <taxon>Gunneridae</taxon>
        <taxon>Pentapetalae</taxon>
        <taxon>asterids</taxon>
        <taxon>campanulids</taxon>
        <taxon>Aquifoliales</taxon>
        <taxon>Aquifoliaceae</taxon>
        <taxon>Ilex</taxon>
    </lineage>
</organism>
<feature type="region of interest" description="Disordered" evidence="1">
    <location>
        <begin position="57"/>
        <end position="79"/>
    </location>
</feature>
<dbReference type="AlphaFoldDB" id="A0ABC8U2V4"/>
<gene>
    <name evidence="2" type="ORF">ILEXP_LOCUS45924</name>
</gene>
<comment type="caution">
    <text evidence="2">The sequence shown here is derived from an EMBL/GenBank/DDBJ whole genome shotgun (WGS) entry which is preliminary data.</text>
</comment>
<feature type="compositionally biased region" description="Polar residues" evidence="1">
    <location>
        <begin position="65"/>
        <end position="79"/>
    </location>
</feature>
<sequence>MISHNAPVGGVHVYHYPSRLFPKAFAEVPNKEDPHNFNTSATNLHVSLSQMLIRTNDSSYHRTPSESQSSTSLLKQTKPSKLCSRLRLTIILVCLVAQFSLEESHTTRSLGENLSS</sequence>
<evidence type="ECO:0000313" key="2">
    <source>
        <dbReference type="EMBL" id="CAK9176087.1"/>
    </source>
</evidence>
<protein>
    <submittedName>
        <fullName evidence="2">Uncharacterized protein</fullName>
    </submittedName>
</protein>
<evidence type="ECO:0000313" key="3">
    <source>
        <dbReference type="Proteomes" id="UP001642360"/>
    </source>
</evidence>
<name>A0ABC8U2V4_9AQUA</name>
<accession>A0ABC8U2V4</accession>
<keyword evidence="3" id="KW-1185">Reference proteome</keyword>
<proteinExistence type="predicted"/>